<dbReference type="InterPro" id="IPR001547">
    <property type="entry name" value="Glyco_hydro_5"/>
</dbReference>
<evidence type="ECO:0000313" key="8">
    <source>
        <dbReference type="Proteomes" id="UP001301769"/>
    </source>
</evidence>
<reference evidence="7" key="1">
    <citation type="journal article" date="2023" name="Mol. Phylogenet. Evol.">
        <title>Genome-scale phylogeny and comparative genomics of the fungal order Sordariales.</title>
        <authorList>
            <person name="Hensen N."/>
            <person name="Bonometti L."/>
            <person name="Westerberg I."/>
            <person name="Brannstrom I.O."/>
            <person name="Guillou S."/>
            <person name="Cros-Aarteil S."/>
            <person name="Calhoun S."/>
            <person name="Haridas S."/>
            <person name="Kuo A."/>
            <person name="Mondo S."/>
            <person name="Pangilinan J."/>
            <person name="Riley R."/>
            <person name="LaButti K."/>
            <person name="Andreopoulos B."/>
            <person name="Lipzen A."/>
            <person name="Chen C."/>
            <person name="Yan M."/>
            <person name="Daum C."/>
            <person name="Ng V."/>
            <person name="Clum A."/>
            <person name="Steindorff A."/>
            <person name="Ohm R.A."/>
            <person name="Martin F."/>
            <person name="Silar P."/>
            <person name="Natvig D.O."/>
            <person name="Lalanne C."/>
            <person name="Gautier V."/>
            <person name="Ament-Velasquez S.L."/>
            <person name="Kruys A."/>
            <person name="Hutchinson M.I."/>
            <person name="Powell A.J."/>
            <person name="Barry K."/>
            <person name="Miller A.N."/>
            <person name="Grigoriev I.V."/>
            <person name="Debuchy R."/>
            <person name="Gladieux P."/>
            <person name="Hiltunen Thoren M."/>
            <person name="Johannesson H."/>
        </authorList>
    </citation>
    <scope>NUCLEOTIDE SEQUENCE</scope>
    <source>
        <strain evidence="7">PSN293</strain>
    </source>
</reference>
<dbReference type="PANTHER" id="PTHR31263">
    <property type="entry name" value="CELLULASE FAMILY PROTEIN (AFU_ORTHOLOGUE AFUA_5G14560)"/>
    <property type="match status" value="1"/>
</dbReference>
<keyword evidence="3 4" id="KW-0326">Glycosidase</keyword>
<sequence length="434" mass="48027">MEIVTSVEQDVGLTVSSTIPSSQNDINPRQQNTWPNGPFVTDGRYIRDTIGASIKYAGVNWPGHGEVMIPEGLQYQSIAAIVSKIGSSSGGIGLNAIRLTFAIQMVDEIYANGGKDITLQKAFVQGLGQTNGTRVLNQVLAKNPQFTINTTRLEVFDAVAAECYRQKIYVHIDNHISKGMWCCGTGDGNSWWGDTYFDAQKWSRGLAYMASHAKTWPAFVSLSLRNEPREPTSNPSLAKSTYNWQTWNTYMRQGAAAVHAANPDILIFLSGLNYDTTLTPVVRNQPLSPSQTKFNLADFPGGPQKKIVLELHNYETGATSCSSLQNNLYNNGFQSMTSNPGNGINVFPVMLTEFGFAMDANTYKGVYATCLANYLPTQTAGWFIWVLVGSYYVREGIQNFDEAWGLFTRDWTNWRSTGYVNGVLTKMARDTLAR</sequence>
<protein>
    <submittedName>
        <fullName evidence="7">Glycoside hydrolase family 5 protein</fullName>
    </submittedName>
</protein>
<comment type="caution">
    <text evidence="7">The sequence shown here is derived from an EMBL/GenBank/DDBJ whole genome shotgun (WGS) entry which is preliminary data.</text>
</comment>
<evidence type="ECO:0000256" key="2">
    <source>
        <dbReference type="ARBA" id="ARBA00022801"/>
    </source>
</evidence>
<dbReference type="Gene3D" id="3.20.20.80">
    <property type="entry name" value="Glycosidases"/>
    <property type="match status" value="1"/>
</dbReference>
<organism evidence="7 8">
    <name type="scientific">Rhypophila decipiens</name>
    <dbReference type="NCBI Taxonomy" id="261697"/>
    <lineage>
        <taxon>Eukaryota</taxon>
        <taxon>Fungi</taxon>
        <taxon>Dikarya</taxon>
        <taxon>Ascomycota</taxon>
        <taxon>Pezizomycotina</taxon>
        <taxon>Sordariomycetes</taxon>
        <taxon>Sordariomycetidae</taxon>
        <taxon>Sordariales</taxon>
        <taxon>Naviculisporaceae</taxon>
        <taxon>Rhypophila</taxon>
    </lineage>
</organism>
<proteinExistence type="inferred from homology"/>
<dbReference type="PANTHER" id="PTHR31263:SF0">
    <property type="entry name" value="CELLULASE FAMILY PROTEIN (AFU_ORTHOLOGUE AFUA_5G14560)"/>
    <property type="match status" value="1"/>
</dbReference>
<feature type="region of interest" description="Disordered" evidence="5">
    <location>
        <begin position="18"/>
        <end position="38"/>
    </location>
</feature>
<dbReference type="GO" id="GO:0000272">
    <property type="term" value="P:polysaccharide catabolic process"/>
    <property type="evidence" value="ECO:0007669"/>
    <property type="project" value="InterPro"/>
</dbReference>
<dbReference type="InterPro" id="IPR017853">
    <property type="entry name" value="GH"/>
</dbReference>
<evidence type="ECO:0000313" key="7">
    <source>
        <dbReference type="EMBL" id="KAK4210866.1"/>
    </source>
</evidence>
<evidence type="ECO:0000256" key="3">
    <source>
        <dbReference type="ARBA" id="ARBA00023295"/>
    </source>
</evidence>
<evidence type="ECO:0000256" key="1">
    <source>
        <dbReference type="ARBA" id="ARBA00005641"/>
    </source>
</evidence>
<evidence type="ECO:0000256" key="5">
    <source>
        <dbReference type="SAM" id="MobiDB-lite"/>
    </source>
</evidence>
<feature type="domain" description="Glycoside hydrolase family 5" evidence="6">
    <location>
        <begin position="137"/>
        <end position="387"/>
    </location>
</feature>
<name>A0AAN6Y273_9PEZI</name>
<comment type="similarity">
    <text evidence="1 4">Belongs to the glycosyl hydrolase 5 (cellulase A) family.</text>
</comment>
<gene>
    <name evidence="7" type="ORF">QBC37DRAFT_474769</name>
</gene>
<reference evidence="7" key="2">
    <citation type="submission" date="2023-05" db="EMBL/GenBank/DDBJ databases">
        <authorList>
            <consortium name="Lawrence Berkeley National Laboratory"/>
            <person name="Steindorff A."/>
            <person name="Hensen N."/>
            <person name="Bonometti L."/>
            <person name="Westerberg I."/>
            <person name="Brannstrom I.O."/>
            <person name="Guillou S."/>
            <person name="Cros-Aarteil S."/>
            <person name="Calhoun S."/>
            <person name="Haridas S."/>
            <person name="Kuo A."/>
            <person name="Mondo S."/>
            <person name="Pangilinan J."/>
            <person name="Riley R."/>
            <person name="Labutti K."/>
            <person name="Andreopoulos B."/>
            <person name="Lipzen A."/>
            <person name="Chen C."/>
            <person name="Yanf M."/>
            <person name="Daum C."/>
            <person name="Ng V."/>
            <person name="Clum A."/>
            <person name="Ohm R."/>
            <person name="Martin F."/>
            <person name="Silar P."/>
            <person name="Natvig D."/>
            <person name="Lalanne C."/>
            <person name="Gautier V."/>
            <person name="Ament-Velasquez S.L."/>
            <person name="Kruys A."/>
            <person name="Hutchinson M.I."/>
            <person name="Powell A.J."/>
            <person name="Barry K."/>
            <person name="Miller A.N."/>
            <person name="Grigoriev I.V."/>
            <person name="Debuchy R."/>
            <person name="Gladieux P."/>
            <person name="Thoren M.H."/>
            <person name="Johannesson H."/>
        </authorList>
    </citation>
    <scope>NUCLEOTIDE SEQUENCE</scope>
    <source>
        <strain evidence="7">PSN293</strain>
    </source>
</reference>
<dbReference type="Pfam" id="PF00150">
    <property type="entry name" value="Cellulase"/>
    <property type="match status" value="1"/>
</dbReference>
<keyword evidence="2 4" id="KW-0378">Hydrolase</keyword>
<feature type="compositionally biased region" description="Polar residues" evidence="5">
    <location>
        <begin position="18"/>
        <end position="35"/>
    </location>
</feature>
<dbReference type="Proteomes" id="UP001301769">
    <property type="component" value="Unassembled WGS sequence"/>
</dbReference>
<keyword evidence="8" id="KW-1185">Reference proteome</keyword>
<evidence type="ECO:0000259" key="6">
    <source>
        <dbReference type="Pfam" id="PF00150"/>
    </source>
</evidence>
<accession>A0AAN6Y273</accession>
<dbReference type="SUPFAM" id="SSF51445">
    <property type="entry name" value="(Trans)glycosidases"/>
    <property type="match status" value="1"/>
</dbReference>
<dbReference type="AlphaFoldDB" id="A0AAN6Y273"/>
<dbReference type="EMBL" id="MU858163">
    <property type="protein sequence ID" value="KAK4210866.1"/>
    <property type="molecule type" value="Genomic_DNA"/>
</dbReference>
<dbReference type="GO" id="GO:0004553">
    <property type="term" value="F:hydrolase activity, hydrolyzing O-glycosyl compounds"/>
    <property type="evidence" value="ECO:0007669"/>
    <property type="project" value="InterPro"/>
</dbReference>
<evidence type="ECO:0000256" key="4">
    <source>
        <dbReference type="RuleBase" id="RU361153"/>
    </source>
</evidence>